<feature type="transmembrane region" description="Helical" evidence="1">
    <location>
        <begin position="31"/>
        <end position="53"/>
    </location>
</feature>
<keyword evidence="3" id="KW-1185">Reference proteome</keyword>
<protein>
    <recommendedName>
        <fullName evidence="4">Flp family type IVb pilin</fullName>
    </recommendedName>
</protein>
<sequence>MFSEIHPLAFMLRVLKDRFAALREDKEAGGIVEYVIVVGLMAAAAIAIVAIIVNKTTSAANNIQMGS</sequence>
<reference evidence="2" key="1">
    <citation type="submission" date="2021-04" db="EMBL/GenBank/DDBJ databases">
        <title>Genome based classification of Actinospica acidithermotolerans sp. nov., an actinobacterium isolated from an Indonesian hot spring.</title>
        <authorList>
            <person name="Kusuma A.B."/>
            <person name="Putra K.E."/>
            <person name="Nafisah S."/>
            <person name="Loh J."/>
            <person name="Nouioui I."/>
            <person name="Goodfellow M."/>
        </authorList>
    </citation>
    <scope>NUCLEOTIDE SEQUENCE</scope>
    <source>
        <strain evidence="2">MGRD01-02</strain>
    </source>
</reference>
<evidence type="ECO:0000313" key="3">
    <source>
        <dbReference type="Proteomes" id="UP000676325"/>
    </source>
</evidence>
<dbReference type="AlphaFoldDB" id="A0A941IK73"/>
<comment type="caution">
    <text evidence="2">The sequence shown here is derived from an EMBL/GenBank/DDBJ whole genome shotgun (WGS) entry which is preliminary data.</text>
</comment>
<evidence type="ECO:0008006" key="4">
    <source>
        <dbReference type="Google" id="ProtNLM"/>
    </source>
</evidence>
<organism evidence="2 3">
    <name type="scientific">Actinospica acidithermotolerans</name>
    <dbReference type="NCBI Taxonomy" id="2828514"/>
    <lineage>
        <taxon>Bacteria</taxon>
        <taxon>Bacillati</taxon>
        <taxon>Actinomycetota</taxon>
        <taxon>Actinomycetes</taxon>
        <taxon>Catenulisporales</taxon>
        <taxon>Actinospicaceae</taxon>
        <taxon>Actinospica</taxon>
    </lineage>
</organism>
<keyword evidence="1" id="KW-1133">Transmembrane helix</keyword>
<dbReference type="EMBL" id="JAGSOH010000042">
    <property type="protein sequence ID" value="MBR7827833.1"/>
    <property type="molecule type" value="Genomic_DNA"/>
</dbReference>
<evidence type="ECO:0000313" key="2">
    <source>
        <dbReference type="EMBL" id="MBR7827833.1"/>
    </source>
</evidence>
<keyword evidence="1" id="KW-0472">Membrane</keyword>
<dbReference type="RefSeq" id="WP_212518975.1">
    <property type="nucleotide sequence ID" value="NZ_JAGSOH010000042.1"/>
</dbReference>
<accession>A0A941IK73</accession>
<proteinExistence type="predicted"/>
<dbReference type="Proteomes" id="UP000676325">
    <property type="component" value="Unassembled WGS sequence"/>
</dbReference>
<gene>
    <name evidence="2" type="ORF">KDK95_16050</name>
</gene>
<name>A0A941IK73_9ACTN</name>
<evidence type="ECO:0000256" key="1">
    <source>
        <dbReference type="SAM" id="Phobius"/>
    </source>
</evidence>
<keyword evidence="1" id="KW-0812">Transmembrane</keyword>